<keyword evidence="2" id="KW-0805">Transcription regulation</keyword>
<dbReference type="EMBL" id="CP011125">
    <property type="protein sequence ID" value="AKF10383.1"/>
    <property type="molecule type" value="Genomic_DNA"/>
</dbReference>
<proteinExistence type="inferred from homology"/>
<dbReference type="InterPro" id="IPR013325">
    <property type="entry name" value="RNA_pol_sigma_r2"/>
</dbReference>
<dbReference type="GO" id="GO:0016987">
    <property type="term" value="F:sigma factor activity"/>
    <property type="evidence" value="ECO:0007669"/>
    <property type="project" value="UniProtKB-KW"/>
</dbReference>
<dbReference type="STRING" id="927083.DB32_007532"/>
<keyword evidence="3" id="KW-0731">Sigma factor</keyword>
<dbReference type="Gene3D" id="1.10.1740.10">
    <property type="match status" value="1"/>
</dbReference>
<dbReference type="NCBIfam" id="TIGR02937">
    <property type="entry name" value="sigma70-ECF"/>
    <property type="match status" value="1"/>
</dbReference>
<protein>
    <submittedName>
        <fullName evidence="7">RNA polymerase sigma factor RpoE</fullName>
    </submittedName>
</protein>
<evidence type="ECO:0000256" key="5">
    <source>
        <dbReference type="ARBA" id="ARBA00023163"/>
    </source>
</evidence>
<dbReference type="GO" id="GO:0003677">
    <property type="term" value="F:DNA binding"/>
    <property type="evidence" value="ECO:0007669"/>
    <property type="project" value="UniProtKB-KW"/>
</dbReference>
<evidence type="ECO:0000256" key="3">
    <source>
        <dbReference type="ARBA" id="ARBA00023082"/>
    </source>
</evidence>
<dbReference type="InterPro" id="IPR039425">
    <property type="entry name" value="RNA_pol_sigma-70-like"/>
</dbReference>
<sequence length="140" mass="15448">MDVDDLTQEVFLVAHRRGGYVAGPARPTTWLAEIALRVLSTHRRTKRRKPEKMAGDELDAMISDRAAADDQVSARRALARVQRCLEGLDEEHRAVFVLFELEGEPCSAIAAALGIPVGTVYSRLHHARKKFTDAWGGGTP</sequence>
<evidence type="ECO:0000256" key="2">
    <source>
        <dbReference type="ARBA" id="ARBA00023015"/>
    </source>
</evidence>
<keyword evidence="8" id="KW-1185">Reference proteome</keyword>
<dbReference type="Gene3D" id="1.10.10.10">
    <property type="entry name" value="Winged helix-like DNA-binding domain superfamily/Winged helix DNA-binding domain"/>
    <property type="match status" value="1"/>
</dbReference>
<dbReference type="SUPFAM" id="SSF88659">
    <property type="entry name" value="Sigma3 and sigma4 domains of RNA polymerase sigma factors"/>
    <property type="match status" value="1"/>
</dbReference>
<accession>A0A0F6W8Y0</accession>
<reference evidence="7" key="1">
    <citation type="submission" date="2015-03" db="EMBL/GenBank/DDBJ databases">
        <title>Genome assembly of Sandaracinus amylolyticus DSM 53668.</title>
        <authorList>
            <person name="Sharma G."/>
            <person name="Subramanian S."/>
        </authorList>
    </citation>
    <scope>NUCLEOTIDE SEQUENCE [LARGE SCALE GENOMIC DNA]</scope>
    <source>
        <strain evidence="7">DSM 53668</strain>
    </source>
</reference>
<keyword evidence="5" id="KW-0804">Transcription</keyword>
<evidence type="ECO:0000256" key="4">
    <source>
        <dbReference type="ARBA" id="ARBA00023125"/>
    </source>
</evidence>
<dbReference type="InterPro" id="IPR036388">
    <property type="entry name" value="WH-like_DNA-bd_sf"/>
</dbReference>
<dbReference type="InterPro" id="IPR013324">
    <property type="entry name" value="RNA_pol_sigma_r3/r4-like"/>
</dbReference>
<dbReference type="AlphaFoldDB" id="A0A0F6W8Y0"/>
<gene>
    <name evidence="7" type="ORF">DB32_007532</name>
</gene>
<dbReference type="Proteomes" id="UP000034883">
    <property type="component" value="Chromosome"/>
</dbReference>
<evidence type="ECO:0000259" key="6">
    <source>
        <dbReference type="Pfam" id="PF08281"/>
    </source>
</evidence>
<dbReference type="GO" id="GO:0006352">
    <property type="term" value="P:DNA-templated transcription initiation"/>
    <property type="evidence" value="ECO:0007669"/>
    <property type="project" value="InterPro"/>
</dbReference>
<name>A0A0F6W8Y0_9BACT</name>
<evidence type="ECO:0000256" key="1">
    <source>
        <dbReference type="ARBA" id="ARBA00010641"/>
    </source>
</evidence>
<dbReference type="PANTHER" id="PTHR43133:SF8">
    <property type="entry name" value="RNA POLYMERASE SIGMA FACTOR HI_1459-RELATED"/>
    <property type="match status" value="1"/>
</dbReference>
<dbReference type="SUPFAM" id="SSF88946">
    <property type="entry name" value="Sigma2 domain of RNA polymerase sigma factors"/>
    <property type="match status" value="1"/>
</dbReference>
<dbReference type="PANTHER" id="PTHR43133">
    <property type="entry name" value="RNA POLYMERASE ECF-TYPE SIGMA FACTO"/>
    <property type="match status" value="1"/>
</dbReference>
<evidence type="ECO:0000313" key="7">
    <source>
        <dbReference type="EMBL" id="AKF10383.1"/>
    </source>
</evidence>
<comment type="similarity">
    <text evidence="1">Belongs to the sigma-70 factor family. ECF subfamily.</text>
</comment>
<keyword evidence="4" id="KW-0238">DNA-binding</keyword>
<dbReference type="KEGG" id="samy:DB32_007532"/>
<organism evidence="7 8">
    <name type="scientific">Sandaracinus amylolyticus</name>
    <dbReference type="NCBI Taxonomy" id="927083"/>
    <lineage>
        <taxon>Bacteria</taxon>
        <taxon>Pseudomonadati</taxon>
        <taxon>Myxococcota</taxon>
        <taxon>Polyangia</taxon>
        <taxon>Polyangiales</taxon>
        <taxon>Sandaracinaceae</taxon>
        <taxon>Sandaracinus</taxon>
    </lineage>
</organism>
<dbReference type="Pfam" id="PF08281">
    <property type="entry name" value="Sigma70_r4_2"/>
    <property type="match status" value="1"/>
</dbReference>
<dbReference type="CDD" id="cd06171">
    <property type="entry name" value="Sigma70_r4"/>
    <property type="match status" value="1"/>
</dbReference>
<evidence type="ECO:0000313" key="8">
    <source>
        <dbReference type="Proteomes" id="UP000034883"/>
    </source>
</evidence>
<dbReference type="InterPro" id="IPR013249">
    <property type="entry name" value="RNA_pol_sigma70_r4_t2"/>
</dbReference>
<dbReference type="InterPro" id="IPR014284">
    <property type="entry name" value="RNA_pol_sigma-70_dom"/>
</dbReference>
<feature type="domain" description="RNA polymerase sigma factor 70 region 4 type 2" evidence="6">
    <location>
        <begin position="79"/>
        <end position="130"/>
    </location>
</feature>